<feature type="region of interest" description="Disordered" evidence="1">
    <location>
        <begin position="1"/>
        <end position="39"/>
    </location>
</feature>
<organism evidence="2">
    <name type="scientific">viral metagenome</name>
    <dbReference type="NCBI Taxonomy" id="1070528"/>
    <lineage>
        <taxon>unclassified sequences</taxon>
        <taxon>metagenomes</taxon>
        <taxon>organismal metagenomes</taxon>
    </lineage>
</organism>
<reference evidence="2" key="1">
    <citation type="journal article" date="2020" name="Nature">
        <title>Giant virus diversity and host interactions through global metagenomics.</title>
        <authorList>
            <person name="Schulz F."/>
            <person name="Roux S."/>
            <person name="Paez-Espino D."/>
            <person name="Jungbluth S."/>
            <person name="Walsh D.A."/>
            <person name="Denef V.J."/>
            <person name="McMahon K.D."/>
            <person name="Konstantinidis K.T."/>
            <person name="Eloe-Fadrosh E.A."/>
            <person name="Kyrpides N.C."/>
            <person name="Woyke T."/>
        </authorList>
    </citation>
    <scope>NUCLEOTIDE SEQUENCE</scope>
    <source>
        <strain evidence="2">GVMAG-S-ERX556049-19</strain>
    </source>
</reference>
<accession>A0A6C0FAN8</accession>
<proteinExistence type="predicted"/>
<sequence length="176" mass="19670">MSAANAAAIRRRANIQTTPPPVPMPNSQATTNNTTQPNSQKLTLTQYITTLDQRIKNIEDNVGKSDSINLDSKIIEEYNSRFEILANEIGELKDVILKLQSFTMEVNKSLYDDRIQIMSDIPTVPSETTENKLINQLVNENENSIESLEHKITDSKTTSVDIKTMVEEEISASNGD</sequence>
<evidence type="ECO:0000256" key="1">
    <source>
        <dbReference type="SAM" id="MobiDB-lite"/>
    </source>
</evidence>
<evidence type="ECO:0000313" key="2">
    <source>
        <dbReference type="EMBL" id="QHT37921.1"/>
    </source>
</evidence>
<dbReference type="EMBL" id="MN738822">
    <property type="protein sequence ID" value="QHT37921.1"/>
    <property type="molecule type" value="Genomic_DNA"/>
</dbReference>
<name>A0A6C0FAN8_9ZZZZ</name>
<feature type="compositionally biased region" description="Polar residues" evidence="1">
    <location>
        <begin position="25"/>
        <end position="39"/>
    </location>
</feature>
<dbReference type="AlphaFoldDB" id="A0A6C0FAN8"/>
<protein>
    <submittedName>
        <fullName evidence="2">Uncharacterized protein</fullName>
    </submittedName>
</protein>